<proteinExistence type="predicted"/>
<evidence type="ECO:0000313" key="2">
    <source>
        <dbReference type="EMBL" id="SVA50351.1"/>
    </source>
</evidence>
<dbReference type="Pfam" id="PF00266">
    <property type="entry name" value="Aminotran_5"/>
    <property type="match status" value="1"/>
</dbReference>
<evidence type="ECO:0000259" key="1">
    <source>
        <dbReference type="Pfam" id="PF00266"/>
    </source>
</evidence>
<dbReference type="InterPro" id="IPR015421">
    <property type="entry name" value="PyrdxlP-dep_Trfase_major"/>
</dbReference>
<dbReference type="PANTHER" id="PTHR43586:SF15">
    <property type="entry name" value="BLR3095 PROTEIN"/>
    <property type="match status" value="1"/>
</dbReference>
<dbReference type="InterPro" id="IPR000192">
    <property type="entry name" value="Aminotrans_V_dom"/>
</dbReference>
<dbReference type="EMBL" id="UINC01011403">
    <property type="protein sequence ID" value="SVA50351.1"/>
    <property type="molecule type" value="Genomic_DNA"/>
</dbReference>
<gene>
    <name evidence="2" type="ORF">METZ01_LOCUS103205</name>
</gene>
<dbReference type="InterPro" id="IPR015424">
    <property type="entry name" value="PyrdxlP-dep_Trfase"/>
</dbReference>
<feature type="non-terminal residue" evidence="2">
    <location>
        <position position="244"/>
    </location>
</feature>
<dbReference type="SUPFAM" id="SSF53383">
    <property type="entry name" value="PLP-dependent transferases"/>
    <property type="match status" value="1"/>
</dbReference>
<organism evidence="2">
    <name type="scientific">marine metagenome</name>
    <dbReference type="NCBI Taxonomy" id="408172"/>
    <lineage>
        <taxon>unclassified sequences</taxon>
        <taxon>metagenomes</taxon>
        <taxon>ecological metagenomes</taxon>
    </lineage>
</organism>
<accession>A0A381WDH5</accession>
<feature type="non-terminal residue" evidence="2">
    <location>
        <position position="1"/>
    </location>
</feature>
<dbReference type="AlphaFoldDB" id="A0A381WDH5"/>
<dbReference type="Gene3D" id="3.40.640.10">
    <property type="entry name" value="Type I PLP-dependent aspartate aminotransferase-like (Major domain)"/>
    <property type="match status" value="1"/>
</dbReference>
<feature type="domain" description="Aminotransferase class V" evidence="1">
    <location>
        <begin position="55"/>
        <end position="243"/>
    </location>
</feature>
<reference evidence="2" key="1">
    <citation type="submission" date="2018-05" db="EMBL/GenBank/DDBJ databases">
        <authorList>
            <person name="Lanie J.A."/>
            <person name="Ng W.-L."/>
            <person name="Kazmierczak K.M."/>
            <person name="Andrzejewski T.M."/>
            <person name="Davidsen T.M."/>
            <person name="Wayne K.J."/>
            <person name="Tettelin H."/>
            <person name="Glass J.I."/>
            <person name="Rusch D."/>
            <person name="Podicherti R."/>
            <person name="Tsui H.-C.T."/>
            <person name="Winkler M.E."/>
        </authorList>
    </citation>
    <scope>NUCLEOTIDE SEQUENCE</scope>
</reference>
<sequence>VTLSRREFISGVSAAAALSGVSPASLSGVPPVVCIASKDDPLGVRSDFPVVEQSVYLDSAYITPSPLQAVEAAQAFAEAKARDPVSLGGMLQETNLMRQRFATLVGASEMEIGVLFATSDGENIVSRALDLKQGDNVVIDDLHYDTTYLLYQQLAEQRGLEVRIVNSEAGGAPVDAFAEHVDRQTRLISVAWVSHQNGFRHDLAGLADLAHSNGAYLYADAIQGIGALDIDVRSTGIDFFTAGT</sequence>
<dbReference type="PANTHER" id="PTHR43586">
    <property type="entry name" value="CYSTEINE DESULFURASE"/>
    <property type="match status" value="1"/>
</dbReference>
<dbReference type="Gene3D" id="3.90.1150.10">
    <property type="entry name" value="Aspartate Aminotransferase, domain 1"/>
    <property type="match status" value="1"/>
</dbReference>
<dbReference type="InterPro" id="IPR015422">
    <property type="entry name" value="PyrdxlP-dep_Trfase_small"/>
</dbReference>
<name>A0A381WDH5_9ZZZZ</name>
<protein>
    <recommendedName>
        <fullName evidence="1">Aminotransferase class V domain-containing protein</fullName>
    </recommendedName>
</protein>